<sequence>MIRQLNKSEAMIFLNGMYRDIVIGMDDTCIDQYFVPEYVQVTDGVCSDLAEFKHHIRMLRQELQSVQISPFTHYVYDEPLQTATLRYTVDVEKKNGKRGQVELIAIFELQGEKILRCYELSCPLDQKAEFKEIASLS</sequence>
<keyword evidence="2" id="KW-1185">Reference proteome</keyword>
<gene>
    <name evidence="1" type="ORF">PQ456_14405</name>
</gene>
<evidence type="ECO:0000313" key="2">
    <source>
        <dbReference type="Proteomes" id="UP001220509"/>
    </source>
</evidence>
<dbReference type="AlphaFoldDB" id="A0AAX3LY40"/>
<proteinExistence type="predicted"/>
<dbReference type="RefSeq" id="WP_273612915.1">
    <property type="nucleotide sequence ID" value="NZ_CP117416.1"/>
</dbReference>
<reference evidence="1 2" key="1">
    <citation type="submission" date="2023-02" db="EMBL/GenBank/DDBJ databases">
        <title>Genome sequence of Paenibacillus kyungheensis KACC 18744.</title>
        <authorList>
            <person name="Kim S."/>
            <person name="Heo J."/>
            <person name="Kwon S.-W."/>
        </authorList>
    </citation>
    <scope>NUCLEOTIDE SEQUENCE [LARGE SCALE GENOMIC DNA]</scope>
    <source>
        <strain evidence="1 2">KACC 18744</strain>
    </source>
</reference>
<dbReference type="Proteomes" id="UP001220509">
    <property type="component" value="Chromosome"/>
</dbReference>
<protein>
    <submittedName>
        <fullName evidence="1">Nuclear transport factor 2 family protein</fullName>
    </submittedName>
</protein>
<dbReference type="Gene3D" id="3.10.450.50">
    <property type="match status" value="1"/>
</dbReference>
<dbReference type="KEGG" id="pka:PQ456_14405"/>
<dbReference type="SUPFAM" id="SSF54427">
    <property type="entry name" value="NTF2-like"/>
    <property type="match status" value="1"/>
</dbReference>
<evidence type="ECO:0000313" key="1">
    <source>
        <dbReference type="EMBL" id="WCT54391.1"/>
    </source>
</evidence>
<accession>A0AAX3LY40</accession>
<organism evidence="1 2">
    <name type="scientific">Paenibacillus kyungheensis</name>
    <dbReference type="NCBI Taxonomy" id="1452732"/>
    <lineage>
        <taxon>Bacteria</taxon>
        <taxon>Bacillati</taxon>
        <taxon>Bacillota</taxon>
        <taxon>Bacilli</taxon>
        <taxon>Bacillales</taxon>
        <taxon>Paenibacillaceae</taxon>
        <taxon>Paenibacillus</taxon>
    </lineage>
</organism>
<dbReference type="EMBL" id="CP117416">
    <property type="protein sequence ID" value="WCT54391.1"/>
    <property type="molecule type" value="Genomic_DNA"/>
</dbReference>
<dbReference type="InterPro" id="IPR032710">
    <property type="entry name" value="NTF2-like_dom_sf"/>
</dbReference>
<name>A0AAX3LY40_9BACL</name>